<accession>A0AAD9UMG5</accession>
<evidence type="ECO:0000256" key="2">
    <source>
        <dbReference type="ARBA" id="ARBA00023002"/>
    </source>
</evidence>
<reference evidence="4" key="1">
    <citation type="journal article" date="2023" name="Nat. Microbiol.">
        <title>Babesia duncani multi-omics identifies virulence factors and drug targets.</title>
        <authorList>
            <person name="Singh P."/>
            <person name="Lonardi S."/>
            <person name="Liang Q."/>
            <person name="Vydyam P."/>
            <person name="Khabirova E."/>
            <person name="Fang T."/>
            <person name="Gihaz S."/>
            <person name="Thekkiniath J."/>
            <person name="Munshi M."/>
            <person name="Abel S."/>
            <person name="Ciampossin L."/>
            <person name="Batugedara G."/>
            <person name="Gupta M."/>
            <person name="Lu X.M."/>
            <person name="Lenz T."/>
            <person name="Chakravarty S."/>
            <person name="Cornillot E."/>
            <person name="Hu Y."/>
            <person name="Ma W."/>
            <person name="Gonzalez L.M."/>
            <person name="Sanchez S."/>
            <person name="Estrada K."/>
            <person name="Sanchez-Flores A."/>
            <person name="Montero E."/>
            <person name="Harb O.S."/>
            <person name="Le Roch K.G."/>
            <person name="Mamoun C.B."/>
        </authorList>
    </citation>
    <scope>NUCLEOTIDE SEQUENCE</scope>
    <source>
        <strain evidence="4">WA1</strain>
    </source>
</reference>
<dbReference type="SUPFAM" id="SSF51735">
    <property type="entry name" value="NAD(P)-binding Rossmann-fold domains"/>
    <property type="match status" value="1"/>
</dbReference>
<feature type="transmembrane region" description="Helical" evidence="3">
    <location>
        <begin position="315"/>
        <end position="336"/>
    </location>
</feature>
<dbReference type="Proteomes" id="UP001214638">
    <property type="component" value="Unassembled WGS sequence"/>
</dbReference>
<dbReference type="AlphaFoldDB" id="A0AAD9UMG5"/>
<dbReference type="KEGG" id="bdw:94338188"/>
<keyword evidence="2" id="KW-0560">Oxidoreductase</keyword>
<dbReference type="Gene3D" id="3.90.79.10">
    <property type="entry name" value="Nucleoside Triphosphate Pyrophosphohydrolase"/>
    <property type="match status" value="1"/>
</dbReference>
<dbReference type="PANTHER" id="PTHR24320">
    <property type="entry name" value="RETINOL DEHYDROGENASE"/>
    <property type="match status" value="1"/>
</dbReference>
<sequence>MPCGIARLRRFSTNAVADSSKYFTEHCNWRVKASICIERQPLVYQETEWQVAYRDFYESWVTKTQNSLNLLNLKTIEQKITQRITPTKQIKSEQEDTSEGGGGAHVKHADTLDALLESEFNLATLRRHKRAIQESTTDLQMPEVVDDDSNVENINRHGHEWLFLVIKENHTDQWSFPFTDLYFGDDMSQTLKRLIDSVTIEYNPFILSLAPFTYQKRPYKTGPNGDIVGDKCTKGIAIIIQMKRAGGSDTLRKCNIVAPHLVALACDPTIQCVIFILVYIGVAVCYLATWSFDVYEAAKNGLVVVLFISDKSNRLGVICVYLGFFVLLFCAFCIYLKRAVACGKRLPVKLVKDTKLNGKVAVVTGGYGGIGFQVTKQLLLWKCRVIILGRSKTRAANAIEHLLPYTTTTMDLSFVEIDQSDPSSIRKSAPKIIQAAGGTIHYLINNAGVAGNVKVTCFKHEEMFATNHLGHAHLTHLLLPALKSPGTRIINVSSIAHYNYDPSEDVIFDTGKTLSLEAASHSTYYGRSKLFNIWYTHALTRHLKEMGSSATCFSCAPGIVSTPLFVDAFNSKFPSFALPLVMPFTKKTEDGAATILYLVAAPLQELIPGNYYNECALGFVSSFANDYRREEQLWDLTQTLIAQG</sequence>
<protein>
    <submittedName>
        <fullName evidence="4">Bifunctional NAD(P)-binding domain superfamily/Short-chain dehydrogenase-reductase SDR</fullName>
    </submittedName>
</protein>
<dbReference type="PANTHER" id="PTHR24320:SF148">
    <property type="entry name" value="NAD(P)-BINDING ROSSMANN-FOLD SUPERFAMILY PROTEIN"/>
    <property type="match status" value="1"/>
</dbReference>
<evidence type="ECO:0000313" key="5">
    <source>
        <dbReference type="Proteomes" id="UP001214638"/>
    </source>
</evidence>
<dbReference type="RefSeq" id="XP_067801479.1">
    <property type="nucleotide sequence ID" value="XM_067948899.1"/>
</dbReference>
<dbReference type="Pfam" id="PF00106">
    <property type="entry name" value="adh_short"/>
    <property type="match status" value="1"/>
</dbReference>
<proteinExistence type="inferred from homology"/>
<evidence type="ECO:0000256" key="1">
    <source>
        <dbReference type="ARBA" id="ARBA00006484"/>
    </source>
</evidence>
<name>A0AAD9UMG5_9APIC</name>
<dbReference type="PRINTS" id="PR00081">
    <property type="entry name" value="GDHRDH"/>
</dbReference>
<dbReference type="InterPro" id="IPR002347">
    <property type="entry name" value="SDR_fam"/>
</dbReference>
<keyword evidence="3" id="KW-0472">Membrane</keyword>
<dbReference type="GeneID" id="94338188"/>
<evidence type="ECO:0000313" key="4">
    <source>
        <dbReference type="EMBL" id="KAK2194635.1"/>
    </source>
</evidence>
<dbReference type="EMBL" id="JALLKP010000071">
    <property type="protein sequence ID" value="KAK2194635.1"/>
    <property type="molecule type" value="Genomic_DNA"/>
</dbReference>
<comment type="caution">
    <text evidence="4">The sequence shown here is derived from an EMBL/GenBank/DDBJ whole genome shotgun (WGS) entry which is preliminary data.</text>
</comment>
<feature type="transmembrane region" description="Helical" evidence="3">
    <location>
        <begin position="273"/>
        <end position="295"/>
    </location>
</feature>
<keyword evidence="3" id="KW-0812">Transmembrane</keyword>
<gene>
    <name evidence="4" type="ORF">BdWA1_003892</name>
</gene>
<evidence type="ECO:0000256" key="3">
    <source>
        <dbReference type="SAM" id="Phobius"/>
    </source>
</evidence>
<keyword evidence="3" id="KW-1133">Transmembrane helix</keyword>
<dbReference type="Gene3D" id="3.40.50.720">
    <property type="entry name" value="NAD(P)-binding Rossmann-like Domain"/>
    <property type="match status" value="1"/>
</dbReference>
<dbReference type="GO" id="GO:0016491">
    <property type="term" value="F:oxidoreductase activity"/>
    <property type="evidence" value="ECO:0007669"/>
    <property type="project" value="UniProtKB-KW"/>
</dbReference>
<organism evidence="4 5">
    <name type="scientific">Babesia duncani</name>
    <dbReference type="NCBI Taxonomy" id="323732"/>
    <lineage>
        <taxon>Eukaryota</taxon>
        <taxon>Sar</taxon>
        <taxon>Alveolata</taxon>
        <taxon>Apicomplexa</taxon>
        <taxon>Aconoidasida</taxon>
        <taxon>Piroplasmida</taxon>
        <taxon>Babesiidae</taxon>
        <taxon>Babesia</taxon>
    </lineage>
</organism>
<comment type="similarity">
    <text evidence="1">Belongs to the short-chain dehydrogenases/reductases (SDR) family.</text>
</comment>
<keyword evidence="5" id="KW-1185">Reference proteome</keyword>
<dbReference type="InterPro" id="IPR036291">
    <property type="entry name" value="NAD(P)-bd_dom_sf"/>
</dbReference>